<reference evidence="2" key="1">
    <citation type="submission" date="2022-11" db="UniProtKB">
        <authorList>
            <consortium name="WormBaseParasite"/>
        </authorList>
    </citation>
    <scope>IDENTIFICATION</scope>
</reference>
<organism evidence="1 2">
    <name type="scientific">Panagrolaimus superbus</name>
    <dbReference type="NCBI Taxonomy" id="310955"/>
    <lineage>
        <taxon>Eukaryota</taxon>
        <taxon>Metazoa</taxon>
        <taxon>Ecdysozoa</taxon>
        <taxon>Nematoda</taxon>
        <taxon>Chromadorea</taxon>
        <taxon>Rhabditida</taxon>
        <taxon>Tylenchina</taxon>
        <taxon>Panagrolaimomorpha</taxon>
        <taxon>Panagrolaimoidea</taxon>
        <taxon>Panagrolaimidae</taxon>
        <taxon>Panagrolaimus</taxon>
    </lineage>
</organism>
<proteinExistence type="predicted"/>
<dbReference type="AlphaFoldDB" id="A0A914YK29"/>
<name>A0A914YK29_9BILA</name>
<dbReference type="Proteomes" id="UP000887577">
    <property type="component" value="Unplaced"/>
</dbReference>
<keyword evidence="1" id="KW-1185">Reference proteome</keyword>
<sequence>MITPFRRDVFLSTSTYHRQRFSLTDSIMYYIAKNPKNTEGYQKMVKSCKHFFIKNSILIIFGLRYNQNGWETWIKNGWKNIDMNRISCKLWITYRIRVYPDNKINGTFASSVVPKIYRCDAKCLILYNQIISFNKLMFLCSSVEHLDLHRVNVKYNDGTQVSFEKLVEGLPQLTKMDFTFATNNTSKTTFNALWEISHILNYNYFYLGNIPEDFDIENFHSFLKKNKKTWICLSFSDAISEEYKARLKAIIDEIINAENPKHGLPVISCD</sequence>
<evidence type="ECO:0000313" key="1">
    <source>
        <dbReference type="Proteomes" id="UP000887577"/>
    </source>
</evidence>
<accession>A0A914YK29</accession>
<evidence type="ECO:0000313" key="2">
    <source>
        <dbReference type="WBParaSite" id="PSU_v2.g20698.t1"/>
    </source>
</evidence>
<dbReference type="WBParaSite" id="PSU_v2.g20698.t1">
    <property type="protein sequence ID" value="PSU_v2.g20698.t1"/>
    <property type="gene ID" value="PSU_v2.g20698"/>
</dbReference>
<protein>
    <submittedName>
        <fullName evidence="2">Uncharacterized protein</fullName>
    </submittedName>
</protein>